<dbReference type="RefSeq" id="WP_145207095.1">
    <property type="nucleotide sequence ID" value="NZ_CP036432.1"/>
</dbReference>
<feature type="signal peptide" evidence="1">
    <location>
        <begin position="1"/>
        <end position="24"/>
    </location>
</feature>
<sequence length="317" mass="36009">MKLKACWVCVVSVSMIAVPAVGWAQSVVDKCDGMMADFAFARSDLPDWVACKATGTRVEGTIGKSFVEMGITHLVVEKKGDDGYRYFATGIDFRPSSGMNRVSWEQTFENGVLHYRRIGYRNRLDVMRDMKVKLPEGVPQRVKTKYPKFDVFNLPLANDGAYIASEIPKEYVEKYFVLNGRINGAEEKLGGEVLGWWDIQGDPGAVVDVTFDEKFNSYPIRVEWRSKKTQRQKPSEVRLKERVDSLVQTKYASVRLGKKEFVLPSEVQIDSVGCNDGDDWTNTKLKFEWVASSKDLTFPFDAKVDWARPVLELFDKP</sequence>
<proteinExistence type="predicted"/>
<dbReference type="Proteomes" id="UP000318081">
    <property type="component" value="Chromosome"/>
</dbReference>
<dbReference type="EMBL" id="CP036432">
    <property type="protein sequence ID" value="QDV81267.1"/>
    <property type="molecule type" value="Genomic_DNA"/>
</dbReference>
<protein>
    <recommendedName>
        <fullName evidence="4">DUF3108 domain-containing protein</fullName>
    </recommendedName>
</protein>
<gene>
    <name evidence="2" type="ORF">TBK1r_01820</name>
</gene>
<keyword evidence="3" id="KW-1185">Reference proteome</keyword>
<accession>A0ABX5XHI0</accession>
<keyword evidence="1" id="KW-0732">Signal</keyword>
<evidence type="ECO:0008006" key="4">
    <source>
        <dbReference type="Google" id="ProtNLM"/>
    </source>
</evidence>
<reference evidence="2 3" key="1">
    <citation type="submission" date="2019-02" db="EMBL/GenBank/DDBJ databases">
        <title>Deep-cultivation of Planctomycetes and their phenomic and genomic characterization uncovers novel biology.</title>
        <authorList>
            <person name="Wiegand S."/>
            <person name="Jogler M."/>
            <person name="Boedeker C."/>
            <person name="Pinto D."/>
            <person name="Vollmers J."/>
            <person name="Rivas-Marin E."/>
            <person name="Kohn T."/>
            <person name="Peeters S.H."/>
            <person name="Heuer A."/>
            <person name="Rast P."/>
            <person name="Oberbeckmann S."/>
            <person name="Bunk B."/>
            <person name="Jeske O."/>
            <person name="Meyerdierks A."/>
            <person name="Storesund J.E."/>
            <person name="Kallscheuer N."/>
            <person name="Luecker S."/>
            <person name="Lage O.M."/>
            <person name="Pohl T."/>
            <person name="Merkel B.J."/>
            <person name="Hornburger P."/>
            <person name="Mueller R.-W."/>
            <person name="Bruemmer F."/>
            <person name="Labrenz M."/>
            <person name="Spormann A.M."/>
            <person name="Op den Camp H."/>
            <person name="Overmann J."/>
            <person name="Amann R."/>
            <person name="Jetten M.S.M."/>
            <person name="Mascher T."/>
            <person name="Medema M.H."/>
            <person name="Devos D.P."/>
            <person name="Kaster A.-K."/>
            <person name="Ovreas L."/>
            <person name="Rohde M."/>
            <person name="Galperin M.Y."/>
            <person name="Jogler C."/>
        </authorList>
    </citation>
    <scope>NUCLEOTIDE SEQUENCE [LARGE SCALE GENOMIC DNA]</scope>
    <source>
        <strain evidence="2 3">TBK1r</strain>
    </source>
</reference>
<organism evidence="2 3">
    <name type="scientific">Stieleria magnilauensis</name>
    <dbReference type="NCBI Taxonomy" id="2527963"/>
    <lineage>
        <taxon>Bacteria</taxon>
        <taxon>Pseudomonadati</taxon>
        <taxon>Planctomycetota</taxon>
        <taxon>Planctomycetia</taxon>
        <taxon>Pirellulales</taxon>
        <taxon>Pirellulaceae</taxon>
        <taxon>Stieleria</taxon>
    </lineage>
</organism>
<evidence type="ECO:0000313" key="2">
    <source>
        <dbReference type="EMBL" id="QDV81267.1"/>
    </source>
</evidence>
<evidence type="ECO:0000313" key="3">
    <source>
        <dbReference type="Proteomes" id="UP000318081"/>
    </source>
</evidence>
<name>A0ABX5XHI0_9BACT</name>
<feature type="chain" id="PRO_5045933558" description="DUF3108 domain-containing protein" evidence="1">
    <location>
        <begin position="25"/>
        <end position="317"/>
    </location>
</feature>
<evidence type="ECO:0000256" key="1">
    <source>
        <dbReference type="SAM" id="SignalP"/>
    </source>
</evidence>